<name>L8H092_ACACF</name>
<dbReference type="InterPro" id="IPR036691">
    <property type="entry name" value="Endo/exonu/phosph_ase_sf"/>
</dbReference>
<keyword evidence="3" id="KW-0255">Endonuclease</keyword>
<feature type="compositionally biased region" description="Acidic residues" evidence="1">
    <location>
        <begin position="686"/>
        <end position="702"/>
    </location>
</feature>
<sequence>MLGDGDGAGQGNSNQALPAILGEESNQSLRESTDVEEEIEGGGLNENGSFDDQEDDEVLEFDVQRKSLPNFMGESIANPYSLLINQTLGRLTIVKKAKWNRRYDVKLIEKVELACENARLLHIEWKKDLVAQDLSPQSRVPIHKRHSYIFASAHERQQFYEATLHAMFKRGSLSVPPLDITEDHATPTEDTVPREVSIFIGTWNMGLAPPPASLDAWVPKDKYDIYFIGFQESGWTSGAKIPQTQILSYMWDTQEQEVLFGGLQKLLGPGYVRYAQRSLWQMRYVLFVRAEHVSSISNLQGNMFTTGVGGIVGDKGALGISLQFNHTSICFLTCHLAPHEGGWLTRNAHVQAIAHGLQLGTQEIPCDLTNRFDYMFWSGDLNYRISLPRDKVLELIEKEDWEALKKHDQLLNEKVKGNCFVGFHEGDLNFRPTYRYNRGDRTYSTQKMRTPSWTDRVLWKSLPGLKAKLTAYGCSDEITTSDHSPVYAAFEVDTLRLIPTQPIPREIPLKYTIVITDLWAKGLIHKFEVKKIEDDMKRREEERKKRLHKMAEQAKQPASAAEGGMLGQVGNWWSSWWGAKPGAASTQPAQRPPEGNPPPPAGESGDGAQVEVPADPESESRNGPGGDPIPDSNDTRGEGTESEASKPVVEEKEANGEEAPESSDPSTADGQHTETKEAEPCRREEEKEEEEKEDRESEEQTAEYEGNGKETASADTEEVEEGLVSRDVFLGPAVYMREEEVPIAPYICFAGASLDGLKRTPAVGYTRNPVWRDGEVPRLRSFINSKEWLSLQYITLVVRDESFWSGSYDDMGQAVIPLREACGERPVPFSMPLLYEGKPQGVVSGKIHVVIDGMQVSSAQISPRYLSAASPTNGNSPLSGGASPPGTVSSRTLPFTSSVPFASSSPSSPSSSLMIQRAHTVTPNTSSASIPISMSVPVGGGAASAAGSISPSFLPFPSPPSTSSSPADLPSHLPMARKRSSSNPLSVARAKSTFHITDLVGSPATTKEPSE</sequence>
<dbReference type="GO" id="GO:0050776">
    <property type="term" value="P:regulation of immune response"/>
    <property type="evidence" value="ECO:0007669"/>
    <property type="project" value="TreeGrafter"/>
</dbReference>
<dbReference type="GeneID" id="14919108"/>
<dbReference type="Proteomes" id="UP000011083">
    <property type="component" value="Unassembled WGS sequence"/>
</dbReference>
<dbReference type="EMBL" id="KB007960">
    <property type="protein sequence ID" value="ELR18178.1"/>
    <property type="molecule type" value="Genomic_DNA"/>
</dbReference>
<dbReference type="PANTHER" id="PTHR46051">
    <property type="entry name" value="SH2 DOMAIN-CONTAINING PROTEIN"/>
    <property type="match status" value="1"/>
</dbReference>
<dbReference type="InterPro" id="IPR035892">
    <property type="entry name" value="C2_domain_sf"/>
</dbReference>
<keyword evidence="3" id="KW-0540">Nuclease</keyword>
<feature type="compositionally biased region" description="Basic and acidic residues" evidence="1">
    <location>
        <begin position="671"/>
        <end position="685"/>
    </location>
</feature>
<dbReference type="STRING" id="1257118.L8H092"/>
<evidence type="ECO:0000256" key="1">
    <source>
        <dbReference type="SAM" id="MobiDB-lite"/>
    </source>
</evidence>
<evidence type="ECO:0000259" key="2">
    <source>
        <dbReference type="SMART" id="SM00128"/>
    </source>
</evidence>
<feature type="compositionally biased region" description="Basic and acidic residues" evidence="1">
    <location>
        <begin position="540"/>
        <end position="552"/>
    </location>
</feature>
<evidence type="ECO:0000313" key="3">
    <source>
        <dbReference type="EMBL" id="ELR18178.1"/>
    </source>
</evidence>
<dbReference type="GO" id="GO:0016791">
    <property type="term" value="F:phosphatase activity"/>
    <property type="evidence" value="ECO:0007669"/>
    <property type="project" value="InterPro"/>
</dbReference>
<dbReference type="OrthoDB" id="62798at2759"/>
<dbReference type="RefSeq" id="XP_004340198.1">
    <property type="nucleotide sequence ID" value="XM_004340150.1"/>
</dbReference>
<dbReference type="SMART" id="SM00128">
    <property type="entry name" value="IPPc"/>
    <property type="match status" value="1"/>
</dbReference>
<feature type="compositionally biased region" description="Pro residues" evidence="1">
    <location>
        <begin position="590"/>
        <end position="601"/>
    </location>
</feature>
<organism evidence="3 4">
    <name type="scientific">Acanthamoeba castellanii (strain ATCC 30010 / Neff)</name>
    <dbReference type="NCBI Taxonomy" id="1257118"/>
    <lineage>
        <taxon>Eukaryota</taxon>
        <taxon>Amoebozoa</taxon>
        <taxon>Discosea</taxon>
        <taxon>Longamoebia</taxon>
        <taxon>Centramoebida</taxon>
        <taxon>Acanthamoebidae</taxon>
        <taxon>Acanthamoeba</taxon>
    </lineage>
</organism>
<dbReference type="PANTHER" id="PTHR46051:SF1">
    <property type="entry name" value="INOSITOL POLYPHOSPHATE-RELATED PHOSPHATASE DOMAIN-CONTAINING PROTEIN"/>
    <property type="match status" value="1"/>
</dbReference>
<keyword evidence="4" id="KW-1185">Reference proteome</keyword>
<dbReference type="GO" id="GO:0004527">
    <property type="term" value="F:exonuclease activity"/>
    <property type="evidence" value="ECO:0007669"/>
    <property type="project" value="UniProtKB-KW"/>
</dbReference>
<feature type="region of interest" description="Disordered" evidence="1">
    <location>
        <begin position="867"/>
        <end position="930"/>
    </location>
</feature>
<reference evidence="3 4" key="1">
    <citation type="journal article" date="2013" name="Genome Biol.">
        <title>Genome of Acanthamoeba castellanii highlights extensive lateral gene transfer and early evolution of tyrosine kinase signaling.</title>
        <authorList>
            <person name="Clarke M."/>
            <person name="Lohan A.J."/>
            <person name="Liu B."/>
            <person name="Lagkouvardos I."/>
            <person name="Roy S."/>
            <person name="Zafar N."/>
            <person name="Bertelli C."/>
            <person name="Schilde C."/>
            <person name="Kianianmomeni A."/>
            <person name="Burglin T.R."/>
            <person name="Frech C."/>
            <person name="Turcotte B."/>
            <person name="Kopec K.O."/>
            <person name="Synnott J.M."/>
            <person name="Choo C."/>
            <person name="Paponov I."/>
            <person name="Finkler A."/>
            <person name="Soon Heng Tan C."/>
            <person name="Hutchins A.P."/>
            <person name="Weinmeier T."/>
            <person name="Rattei T."/>
            <person name="Chu J.S."/>
            <person name="Gimenez G."/>
            <person name="Irimia M."/>
            <person name="Rigden D.J."/>
            <person name="Fitzpatrick D.A."/>
            <person name="Lorenzo-Morales J."/>
            <person name="Bateman A."/>
            <person name="Chiu C.H."/>
            <person name="Tang P."/>
            <person name="Hegemann P."/>
            <person name="Fromm H."/>
            <person name="Raoult D."/>
            <person name="Greub G."/>
            <person name="Miranda-Saavedra D."/>
            <person name="Chen N."/>
            <person name="Nash P."/>
            <person name="Ginger M.L."/>
            <person name="Horn M."/>
            <person name="Schaap P."/>
            <person name="Caler L."/>
            <person name="Loftus B."/>
        </authorList>
    </citation>
    <scope>NUCLEOTIDE SEQUENCE [LARGE SCALE GENOMIC DNA]</scope>
    <source>
        <strain evidence="3 4">Neff</strain>
    </source>
</reference>
<dbReference type="AlphaFoldDB" id="L8H092"/>
<keyword evidence="3" id="KW-0378">Hydrolase</keyword>
<feature type="region of interest" description="Disordered" evidence="1">
    <location>
        <begin position="540"/>
        <end position="721"/>
    </location>
</feature>
<gene>
    <name evidence="3" type="ORF">ACA1_369100</name>
</gene>
<dbReference type="KEGG" id="acan:ACA1_369100"/>
<feature type="compositionally biased region" description="Polar residues" evidence="1">
    <location>
        <begin position="919"/>
        <end position="930"/>
    </location>
</feature>
<dbReference type="InterPro" id="IPR000300">
    <property type="entry name" value="IPPc"/>
</dbReference>
<feature type="compositionally biased region" description="Low complexity" evidence="1">
    <location>
        <begin position="897"/>
        <end position="912"/>
    </location>
</feature>
<feature type="domain" description="Inositol polyphosphate-related phosphatase" evidence="2">
    <location>
        <begin position="194"/>
        <end position="498"/>
    </location>
</feature>
<feature type="region of interest" description="Disordered" evidence="1">
    <location>
        <begin position="1"/>
        <end position="53"/>
    </location>
</feature>
<dbReference type="Pfam" id="PF22669">
    <property type="entry name" value="Exo_endo_phos2"/>
    <property type="match status" value="1"/>
</dbReference>
<evidence type="ECO:0000313" key="4">
    <source>
        <dbReference type="Proteomes" id="UP000011083"/>
    </source>
</evidence>
<dbReference type="Gene3D" id="3.60.10.10">
    <property type="entry name" value="Endonuclease/exonuclease/phosphatase"/>
    <property type="match status" value="1"/>
</dbReference>
<feature type="region of interest" description="Disordered" evidence="1">
    <location>
        <begin position="957"/>
        <end position="1011"/>
    </location>
</feature>
<protein>
    <submittedName>
        <fullName evidence="3">Endonuclease/exonuclease/phosphatase family protein</fullName>
    </submittedName>
</protein>
<dbReference type="GO" id="GO:0046856">
    <property type="term" value="P:phosphatidylinositol dephosphorylation"/>
    <property type="evidence" value="ECO:0007669"/>
    <property type="project" value="InterPro"/>
</dbReference>
<feature type="compositionally biased region" description="Polar residues" evidence="1">
    <location>
        <begin position="886"/>
        <end position="896"/>
    </location>
</feature>
<accession>L8H092</accession>
<feature type="compositionally biased region" description="Gly residues" evidence="1">
    <location>
        <begin position="1"/>
        <end position="10"/>
    </location>
</feature>
<feature type="compositionally biased region" description="Polar residues" evidence="1">
    <location>
        <begin position="869"/>
        <end position="878"/>
    </location>
</feature>
<feature type="compositionally biased region" description="Low complexity" evidence="1">
    <location>
        <begin position="961"/>
        <end position="971"/>
    </location>
</feature>
<proteinExistence type="predicted"/>
<keyword evidence="3" id="KW-0269">Exonuclease</keyword>
<dbReference type="GO" id="GO:0009966">
    <property type="term" value="P:regulation of signal transduction"/>
    <property type="evidence" value="ECO:0007669"/>
    <property type="project" value="TreeGrafter"/>
</dbReference>
<dbReference type="GO" id="GO:0004519">
    <property type="term" value="F:endonuclease activity"/>
    <property type="evidence" value="ECO:0007669"/>
    <property type="project" value="UniProtKB-KW"/>
</dbReference>
<dbReference type="SUPFAM" id="SSF56219">
    <property type="entry name" value="DNase I-like"/>
    <property type="match status" value="1"/>
</dbReference>
<dbReference type="VEuPathDB" id="AmoebaDB:ACA1_369100"/>
<dbReference type="SUPFAM" id="SSF49562">
    <property type="entry name" value="C2 domain (Calcium/lipid-binding domain, CaLB)"/>
    <property type="match status" value="1"/>
</dbReference>